<dbReference type="SUPFAM" id="SSF53335">
    <property type="entry name" value="S-adenosyl-L-methionine-dependent methyltransferases"/>
    <property type="match status" value="1"/>
</dbReference>
<accession>A0ABT3PJN5</accession>
<gene>
    <name evidence="3" type="ORF">J6I44_04635</name>
</gene>
<dbReference type="Proteomes" id="UP001207918">
    <property type="component" value="Unassembled WGS sequence"/>
</dbReference>
<dbReference type="GO" id="GO:0032259">
    <property type="term" value="P:methylation"/>
    <property type="evidence" value="ECO:0007669"/>
    <property type="project" value="UniProtKB-KW"/>
</dbReference>
<keyword evidence="3" id="KW-0808">Transferase</keyword>
<dbReference type="Pfam" id="PF13847">
    <property type="entry name" value="Methyltransf_31"/>
    <property type="match status" value="1"/>
</dbReference>
<proteinExistence type="predicted"/>
<evidence type="ECO:0000259" key="2">
    <source>
        <dbReference type="Pfam" id="PF13847"/>
    </source>
</evidence>
<dbReference type="GO" id="GO:0008168">
    <property type="term" value="F:methyltransferase activity"/>
    <property type="evidence" value="ECO:0007669"/>
    <property type="project" value="UniProtKB-KW"/>
</dbReference>
<name>A0ABT3PJN5_9BACT</name>
<feature type="domain" description="Methyltransferase" evidence="2">
    <location>
        <begin position="44"/>
        <end position="146"/>
    </location>
</feature>
<evidence type="ECO:0000256" key="1">
    <source>
        <dbReference type="ARBA" id="ARBA00022428"/>
    </source>
</evidence>
<dbReference type="InterPro" id="IPR025714">
    <property type="entry name" value="Methyltranfer_dom"/>
</dbReference>
<dbReference type="EMBL" id="JAGGJA010000002">
    <property type="protein sequence ID" value="MCW9706124.1"/>
    <property type="molecule type" value="Genomic_DNA"/>
</dbReference>
<evidence type="ECO:0000313" key="3">
    <source>
        <dbReference type="EMBL" id="MCW9706124.1"/>
    </source>
</evidence>
<dbReference type="RefSeq" id="WP_265764819.1">
    <property type="nucleotide sequence ID" value="NZ_JAGGJA010000002.1"/>
</dbReference>
<dbReference type="InterPro" id="IPR004033">
    <property type="entry name" value="UbiE/COQ5_MeTrFase"/>
</dbReference>
<reference evidence="3 4" key="1">
    <citation type="submission" date="2021-03" db="EMBL/GenBank/DDBJ databases">
        <title>Aliifodinibius sp. nov., a new bacterium isolated from saline soil.</title>
        <authorList>
            <person name="Galisteo C."/>
            <person name="De La Haba R."/>
            <person name="Sanchez-Porro C."/>
            <person name="Ventosa A."/>
        </authorList>
    </citation>
    <scope>NUCLEOTIDE SEQUENCE [LARGE SCALE GENOMIC DNA]</scope>
    <source>
        <strain evidence="3 4">1BSP15-2V2</strain>
    </source>
</reference>
<dbReference type="PANTHER" id="PTHR42912">
    <property type="entry name" value="METHYLTRANSFERASE"/>
    <property type="match status" value="1"/>
</dbReference>
<dbReference type="CDD" id="cd02440">
    <property type="entry name" value="AdoMet_MTases"/>
    <property type="match status" value="1"/>
</dbReference>
<keyword evidence="3" id="KW-0489">Methyltransferase</keyword>
<keyword evidence="1" id="KW-0474">Menaquinone biosynthesis</keyword>
<protein>
    <submittedName>
        <fullName evidence="3">Methyltransferase domain-containing protein</fullName>
    </submittedName>
</protein>
<sequence length="274" mass="30903">MKPDLQRRIQRYGWDRAAPHYETGWQDQLWPAQESLLAEADPQPGESVLDISCGTGLVTIPLAEIVHPGGSVTGIDLSEGMIEKARSRAEYKGIGNVHFKHMDAEMLEQADNSFDVVICSLGLMYYPNPEKALSEMFRVLKPGGRAAALVWGARKECGWAEIFPITDQRVESEVCPLFFQLGTGEVLHQSFEKVGFKHIEDHRFSYKLHFRDDKQACTAAFLGGAVALAYQKFDEQTKEEVCQEYLDSITQYRNGQSYDIPGEFVITKGFKQEE</sequence>
<dbReference type="InterPro" id="IPR050508">
    <property type="entry name" value="Methyltransf_Superfamily"/>
</dbReference>
<comment type="caution">
    <text evidence="3">The sequence shown here is derived from an EMBL/GenBank/DDBJ whole genome shotgun (WGS) entry which is preliminary data.</text>
</comment>
<dbReference type="PANTHER" id="PTHR42912:SF80">
    <property type="entry name" value="METHYLTRANSFERASE DOMAIN-CONTAINING PROTEIN"/>
    <property type="match status" value="1"/>
</dbReference>
<evidence type="ECO:0000313" key="4">
    <source>
        <dbReference type="Proteomes" id="UP001207918"/>
    </source>
</evidence>
<dbReference type="Gene3D" id="3.40.50.150">
    <property type="entry name" value="Vaccinia Virus protein VP39"/>
    <property type="match status" value="1"/>
</dbReference>
<dbReference type="InterPro" id="IPR029063">
    <property type="entry name" value="SAM-dependent_MTases_sf"/>
</dbReference>
<organism evidence="3 4">
    <name type="scientific">Fodinibius salsisoli</name>
    <dbReference type="NCBI Taxonomy" id="2820877"/>
    <lineage>
        <taxon>Bacteria</taxon>
        <taxon>Pseudomonadati</taxon>
        <taxon>Balneolota</taxon>
        <taxon>Balneolia</taxon>
        <taxon>Balneolales</taxon>
        <taxon>Balneolaceae</taxon>
        <taxon>Fodinibius</taxon>
    </lineage>
</organism>
<dbReference type="PROSITE" id="PS51608">
    <property type="entry name" value="SAM_MT_UBIE"/>
    <property type="match status" value="1"/>
</dbReference>
<keyword evidence="4" id="KW-1185">Reference proteome</keyword>